<name>A0AAI8VF86_9PEZI</name>
<evidence type="ECO:0000313" key="2">
    <source>
        <dbReference type="Proteomes" id="UP001295740"/>
    </source>
</evidence>
<dbReference type="Proteomes" id="UP001295740">
    <property type="component" value="Unassembled WGS sequence"/>
</dbReference>
<protein>
    <submittedName>
        <fullName evidence="1">Uu.00g111850.m01.CDS01</fullName>
    </submittedName>
</protein>
<sequence length="91" mass="10174">MMNFAAAGTAAASRRDRYNTKRKAAQYEALNLSFKSIARLSDNEKAKMNLLDNAFITILGKLLGQEQNPAAALECHLKHDEERPTTHGRRT</sequence>
<comment type="caution">
    <text evidence="1">The sequence shown here is derived from an EMBL/GenBank/DDBJ whole genome shotgun (WGS) entry which is preliminary data.</text>
</comment>
<evidence type="ECO:0000313" key="1">
    <source>
        <dbReference type="EMBL" id="CAJ2503791.1"/>
    </source>
</evidence>
<reference evidence="1" key="1">
    <citation type="submission" date="2023-10" db="EMBL/GenBank/DDBJ databases">
        <authorList>
            <person name="Hackl T."/>
        </authorList>
    </citation>
    <scope>NUCLEOTIDE SEQUENCE</scope>
</reference>
<dbReference type="AlphaFoldDB" id="A0AAI8VF86"/>
<keyword evidence="2" id="KW-1185">Reference proteome</keyword>
<accession>A0AAI8VF86</accession>
<proteinExistence type="predicted"/>
<dbReference type="EMBL" id="CAUWAG010000006">
    <property type="protein sequence ID" value="CAJ2503791.1"/>
    <property type="molecule type" value="Genomic_DNA"/>
</dbReference>
<gene>
    <name evidence="1" type="ORF">KHLLAP_LOCUS4259</name>
</gene>
<organism evidence="1 2">
    <name type="scientific">Anthostomella pinea</name>
    <dbReference type="NCBI Taxonomy" id="933095"/>
    <lineage>
        <taxon>Eukaryota</taxon>
        <taxon>Fungi</taxon>
        <taxon>Dikarya</taxon>
        <taxon>Ascomycota</taxon>
        <taxon>Pezizomycotina</taxon>
        <taxon>Sordariomycetes</taxon>
        <taxon>Xylariomycetidae</taxon>
        <taxon>Xylariales</taxon>
        <taxon>Xylariaceae</taxon>
        <taxon>Anthostomella</taxon>
    </lineage>
</organism>